<sequence>MPSSSYEANQCDSHRCRRAALDGGGRRPAARGRLCRECFSLLSAGIRDLPRLYAECEEALSGGAAAGVREKTSGGSPSRGLVFNGFAAEARTRIVTTLGSWCGLVADQRAVPPPVRQVGALANFLLTHLTWLATHPAAGELTAEVARAAGFARRAADPSSVQRFTVGPCVVRECDGALSATIRGGRAGGTQVQCTVHPDHRWGEHEWAQLRRETLRSSPPTGEHWLTAPDIARLWNTPTGTVYRLASEHKWRRISRSGRTYYAENDVAASLSRRKERAVRR</sequence>
<accession>D5MRH4</accession>
<name>D5MRH4_9ACTN</name>
<organism evidence="1">
    <name type="scientific">Streptomyces sp. 2238-SVT4</name>
    <dbReference type="NCBI Taxonomy" id="681626"/>
    <lineage>
        <taxon>Bacteria</taxon>
        <taxon>Bacillati</taxon>
        <taxon>Actinomycetota</taxon>
        <taxon>Actinomycetes</taxon>
        <taxon>Kitasatosporales</taxon>
        <taxon>Streptomycetaceae</taxon>
        <taxon>Streptomyces</taxon>
    </lineage>
</organism>
<reference evidence="1" key="1">
    <citation type="journal article" date="2010" name="Appl. Environ. Microbiol.">
        <title>Cloning and characterization of a gene cluster for hatomarubigin biosynthesis in Streptomyces sp. strain 2238-SVT4.</title>
        <authorList>
            <person name="Kawasaki T."/>
            <person name="Hirashima R."/>
            <person name="Maruta T."/>
            <person name="Sato H."/>
            <person name="Maeda A."/>
            <person name="Yamada Y."/>
            <person name="Takeda M."/>
            <person name="Hayakawa Y."/>
        </authorList>
    </citation>
    <scope>NUCLEOTIDE SEQUENCE</scope>
    <source>
        <strain evidence="1">2238-SVT4</strain>
    </source>
</reference>
<proteinExistence type="predicted"/>
<dbReference type="EMBL" id="AB524586">
    <property type="protein sequence ID" value="BAJ07840.1"/>
    <property type="molecule type" value="Genomic_DNA"/>
</dbReference>
<protein>
    <submittedName>
        <fullName evidence="1">Uncharacterized protein hrbA</fullName>
    </submittedName>
</protein>
<gene>
    <name evidence="1" type="primary">hrbA</name>
</gene>
<dbReference type="AlphaFoldDB" id="D5MRH4"/>
<evidence type="ECO:0000313" key="1">
    <source>
        <dbReference type="EMBL" id="BAJ07840.1"/>
    </source>
</evidence>